<gene>
    <name evidence="6" type="ORF">Pfra01_000435900</name>
</gene>
<feature type="transmembrane region" description="Helical" evidence="5">
    <location>
        <begin position="1906"/>
        <end position="1924"/>
    </location>
</feature>
<comment type="similarity">
    <text evidence="2">Belongs to the NRDE2 family.</text>
</comment>
<proteinExistence type="inferred from homology"/>
<dbReference type="Pfam" id="PF08424">
    <property type="entry name" value="NRDE-2"/>
    <property type="match status" value="1"/>
</dbReference>
<dbReference type="Gene3D" id="1.20.1250.20">
    <property type="entry name" value="MFS general substrate transporter like domains"/>
    <property type="match status" value="2"/>
</dbReference>
<evidence type="ECO:0000256" key="2">
    <source>
        <dbReference type="ARBA" id="ARBA00009265"/>
    </source>
</evidence>
<comment type="subcellular location">
    <subcellularLocation>
        <location evidence="1">Nucleus</location>
    </subcellularLocation>
</comment>
<dbReference type="Gene3D" id="1.20.5.190">
    <property type="match status" value="1"/>
</dbReference>
<dbReference type="InterPro" id="IPR011701">
    <property type="entry name" value="MFS"/>
</dbReference>
<evidence type="ECO:0000313" key="6">
    <source>
        <dbReference type="EMBL" id="GMF25004.1"/>
    </source>
</evidence>
<feature type="transmembrane region" description="Helical" evidence="5">
    <location>
        <begin position="1775"/>
        <end position="1793"/>
    </location>
</feature>
<accession>A0A9W6WS55</accession>
<sequence length="1983" mass="224170">MFAAGRKAAESSRTAQADDGALLAWLLDSASMRCKEEKQIVAQADKELALKETEDGEKLFEFDCVGDRENQFFGSTYAHDQPLYELATRRNLLTGAWISPRRPEYSGGKTSKQKDTQQFDRYFSAEARKREKDGRQKRLYLAYSEKRLSRAAVCRSNQTNQTADNTVSSLPEMSFIPVDPVLDANLLATDDTSEEPDRASSSCGEEKVLLTEGQSVEQHLVEQSKLLNAAVAGNPHDVDKWLDLIVFQEQTLRLYSGKKKINSAMRASVTEKQAAILSRALASNPQSRALHRVKLNMTLRVQMIAEGSGSDSLQQQLEALLCEDLSNSDLWLKLLQTRQQHFGSFSMQSVRDLFARVLTVVRTEAGKKAEASTDPPRQTPDPGHSIKLPSRQDENLTLLLDFHYLMCLFEIKAGYVERAIAQVQALLDFNLNDNVVDVKPGGKTSHFDMLRKFGTHWSESGSVGFGDENWGKSGQSCAELEPPEVSRALFENYINTACVSNVDQVNPPQEIRSKEHRHSLLTASAAYRRRSKINSTDKAEENFDLSPHLTGSPANNGSETAESRQRGKIIYSNLHGYRINVDDADDTKEYERILRELQGTENARSRQDQLLQKEQVKREAFAATKSQLEDQRADFASIRDDDHFIKWLVHEEIQTQLQWTPLRPSNPLHHELIEHQPDRAILIDEIQPFLFTVPTGCRWRLVAALLQICGVQWCGEYQWDDGLQVFQSMYADDPADCELLVQPILSAMNPRPNHATKQKLFLDSRDRKKLLQRALFDDITAAKDVIHDPSKVSFIRRIFAQALTIFENVDNKFATALKCLWIGFEAEVTRAADVDERFLTYARRLSQQLAQRTASGDPDFDVLLAYAKLEHKLGNERQVRRICDNTLTMLGTPSSCSAVFSRNIHRFIFLRSRDEMWPRIDDPRRVTGEQGRLRALKSLYVLWDVWQPMQHVGKEKDTLDAIAKVKRKQLNSYLQDLLSSDPQTETELIARYRSEFSFAIQRCTESSSCAQDAHTTVNRSHWRSECWAGYCLHNLALVVYAYRGFEAACQEYRQGLANEEHQACSHLTWMWTCFLEFVQHHQVSGSTPAVAPRDWRSSIGMAVEKFPTNALFLRLFVDAETGNTISQVLRNYFIRVEKRWRRHYDSPELVEWLFALLCELTRVERAAMIKHHQPTLRKGNDNLSRPTCCLFHMWDMNDTAVTRIRQVFESMVNHIRTKGNALCWQLYMHYEVALGKVEAAKKILYRGIAACAWSKALYMAGLRLLRPYLSEDECHELLRLNAIKYSDWRFRHFPLWIGLFQRLAALHGSEWSVASILDEILPEQRHLWEAKCLLDPKFPGAVANIYPLRAVANRASTVMDPFSKQPPTIDHDKRASLRAASFRHKLSLWEDKFRRKSLGVEDMLSLLVRPNVASTLENASLLQETQMSFDQIMELEVALMMLREQEGWSHANCPQASTISLCAKLARNAWIHGRALPHPGTGRIMLPAVIVSKHRSSNPAARAKPGSKFCEQVLVSTKNSLKKQTHMMSVKPHRIPADSNRRGMMPRAEMLIALIAANLTCFVACIGAAASSNRECPLNIREWVRDHYTAHEQEYETIAAAVVVQGWIRGVNGRRAAATHHLHYAATLIQASWRGFHSRRMLKRRKRFLAYNQAARQFGRVVFGFGGESLGVAQGTLVASWFKNSELALALGINLSVARLGSVINNELSPVVAQASSVSTALWVGVIMCIASTFTVLLVIPIDKRAEKLTKENQKEVGTAAESIHISDIKHFRPAFWLLALSCLVVYGCVIPFNNVASSLLMERDFFKEPPEPCRRCGEGLYEFEIDCEEIVSGCPSVPPYGWPLPLLSANCTIKEPLEQWNCSTSPPLIEGDKINCDDDAWRFGPLTQAYCVTKMNAAEKAATPMSIPYIISAIISPFLGFVVDRIGLRAFLALVAPLALTAVHIMLGLTHISLYVPLVLQGVAYSVFAAALWPSVPCKFAA</sequence>
<dbReference type="EMBL" id="BSXT01000346">
    <property type="protein sequence ID" value="GMF25004.1"/>
    <property type="molecule type" value="Genomic_DNA"/>
</dbReference>
<keyword evidence="7" id="KW-1185">Reference proteome</keyword>
<feature type="region of interest" description="Disordered" evidence="4">
    <location>
        <begin position="522"/>
        <end position="566"/>
    </location>
</feature>
<reference evidence="6" key="1">
    <citation type="submission" date="2023-04" db="EMBL/GenBank/DDBJ databases">
        <title>Phytophthora fragariaefolia NBRC 109709.</title>
        <authorList>
            <person name="Ichikawa N."/>
            <person name="Sato H."/>
            <person name="Tonouchi N."/>
        </authorList>
    </citation>
    <scope>NUCLEOTIDE SEQUENCE</scope>
    <source>
        <strain evidence="6">NBRC 109709</strain>
    </source>
</reference>
<feature type="transmembrane region" description="Helical" evidence="5">
    <location>
        <begin position="1931"/>
        <end position="1950"/>
    </location>
</feature>
<organism evidence="6 7">
    <name type="scientific">Phytophthora fragariaefolia</name>
    <dbReference type="NCBI Taxonomy" id="1490495"/>
    <lineage>
        <taxon>Eukaryota</taxon>
        <taxon>Sar</taxon>
        <taxon>Stramenopiles</taxon>
        <taxon>Oomycota</taxon>
        <taxon>Peronosporomycetes</taxon>
        <taxon>Peronosporales</taxon>
        <taxon>Peronosporaceae</taxon>
        <taxon>Phytophthora</taxon>
    </lineage>
</organism>
<evidence type="ECO:0000313" key="7">
    <source>
        <dbReference type="Proteomes" id="UP001165121"/>
    </source>
</evidence>
<dbReference type="GO" id="GO:1902369">
    <property type="term" value="P:negative regulation of RNA catabolic process"/>
    <property type="evidence" value="ECO:0007669"/>
    <property type="project" value="TreeGrafter"/>
</dbReference>
<keyword evidence="5" id="KW-0472">Membrane</keyword>
<dbReference type="InterPro" id="IPR013633">
    <property type="entry name" value="NRDE-2"/>
</dbReference>
<feature type="transmembrane region" description="Helical" evidence="5">
    <location>
        <begin position="1550"/>
        <end position="1570"/>
    </location>
</feature>
<dbReference type="PROSITE" id="PS50096">
    <property type="entry name" value="IQ"/>
    <property type="match status" value="1"/>
</dbReference>
<protein>
    <submittedName>
        <fullName evidence="6">Unnamed protein product</fullName>
    </submittedName>
</protein>
<name>A0A9W6WS55_9STRA</name>
<evidence type="ECO:0000256" key="1">
    <source>
        <dbReference type="ARBA" id="ARBA00004123"/>
    </source>
</evidence>
<feature type="transmembrane region" description="Helical" evidence="5">
    <location>
        <begin position="1956"/>
        <end position="1977"/>
    </location>
</feature>
<feature type="region of interest" description="Disordered" evidence="4">
    <location>
        <begin position="365"/>
        <end position="389"/>
    </location>
</feature>
<feature type="transmembrane region" description="Helical" evidence="5">
    <location>
        <begin position="1721"/>
        <end position="1742"/>
    </location>
</feature>
<dbReference type="CDD" id="cd23767">
    <property type="entry name" value="IQCD"/>
    <property type="match status" value="1"/>
</dbReference>
<dbReference type="GO" id="GO:0031048">
    <property type="term" value="P:regulatory ncRNA-mediated heterochromatin formation"/>
    <property type="evidence" value="ECO:0007669"/>
    <property type="project" value="TreeGrafter"/>
</dbReference>
<dbReference type="GO" id="GO:0071013">
    <property type="term" value="C:catalytic step 2 spliceosome"/>
    <property type="evidence" value="ECO:0007669"/>
    <property type="project" value="TreeGrafter"/>
</dbReference>
<dbReference type="PANTHER" id="PTHR13471:SF0">
    <property type="entry name" value="NUCLEAR EXOSOME REGULATOR NRDE2"/>
    <property type="match status" value="1"/>
</dbReference>
<keyword evidence="3" id="KW-0539">Nucleus</keyword>
<evidence type="ECO:0000256" key="5">
    <source>
        <dbReference type="SAM" id="Phobius"/>
    </source>
</evidence>
<dbReference type="InterPro" id="IPR036259">
    <property type="entry name" value="MFS_trans_sf"/>
</dbReference>
<comment type="caution">
    <text evidence="6">The sequence shown here is derived from an EMBL/GenBank/DDBJ whole genome shotgun (WGS) entry which is preliminary data.</text>
</comment>
<keyword evidence="5" id="KW-0812">Transmembrane</keyword>
<keyword evidence="5" id="KW-1133">Transmembrane helix</keyword>
<dbReference type="SUPFAM" id="SSF103473">
    <property type="entry name" value="MFS general substrate transporter"/>
    <property type="match status" value="1"/>
</dbReference>
<dbReference type="GO" id="GO:0022857">
    <property type="term" value="F:transmembrane transporter activity"/>
    <property type="evidence" value="ECO:0007669"/>
    <property type="project" value="InterPro"/>
</dbReference>
<dbReference type="Proteomes" id="UP001165121">
    <property type="component" value="Unassembled WGS sequence"/>
</dbReference>
<dbReference type="InterPro" id="IPR000048">
    <property type="entry name" value="IQ_motif_EF-hand-BS"/>
</dbReference>
<evidence type="ECO:0000256" key="4">
    <source>
        <dbReference type="SAM" id="MobiDB-lite"/>
    </source>
</evidence>
<evidence type="ECO:0000256" key="3">
    <source>
        <dbReference type="ARBA" id="ARBA00023242"/>
    </source>
</evidence>
<dbReference type="PANTHER" id="PTHR13471">
    <property type="entry name" value="TETRATRICOPEPTIDE-LIKE HELICAL"/>
    <property type="match status" value="1"/>
</dbReference>
<dbReference type="SMART" id="SM00015">
    <property type="entry name" value="IQ"/>
    <property type="match status" value="2"/>
</dbReference>
<dbReference type="OrthoDB" id="297219at2759"/>
<dbReference type="Pfam" id="PF07690">
    <property type="entry name" value="MFS_1"/>
    <property type="match status" value="1"/>
</dbReference>